<reference evidence="1 2" key="1">
    <citation type="journal article" date="2022" name="Genome Biol. Evol.">
        <title>The Spruce Budworm Genome: Reconstructing the Evolutionary History of Antifreeze Proteins.</title>
        <authorList>
            <person name="Beliveau C."/>
            <person name="Gagne P."/>
            <person name="Picq S."/>
            <person name="Vernygora O."/>
            <person name="Keeling C.I."/>
            <person name="Pinkney K."/>
            <person name="Doucet D."/>
            <person name="Wen F."/>
            <person name="Johnston J.S."/>
            <person name="Maaroufi H."/>
            <person name="Boyle B."/>
            <person name="Laroche J."/>
            <person name="Dewar K."/>
            <person name="Juretic N."/>
            <person name="Blackburn G."/>
            <person name="Nisole A."/>
            <person name="Brunet B."/>
            <person name="Brandao M."/>
            <person name="Lumley L."/>
            <person name="Duan J."/>
            <person name="Quan G."/>
            <person name="Lucarotti C.J."/>
            <person name="Roe A.D."/>
            <person name="Sperling F.A.H."/>
            <person name="Levesque R.C."/>
            <person name="Cusson M."/>
        </authorList>
    </citation>
    <scope>NUCLEOTIDE SEQUENCE [LARGE SCALE GENOMIC DNA]</scope>
    <source>
        <strain evidence="1">Glfc:IPQL:Cfum</strain>
    </source>
</reference>
<accession>A0ACC0JKH9</accession>
<name>A0ACC0JKH9_CHOFU</name>
<gene>
    <name evidence="1" type="ORF">MSG28_003041</name>
</gene>
<dbReference type="Proteomes" id="UP001064048">
    <property type="component" value="Chromosome 4"/>
</dbReference>
<evidence type="ECO:0000313" key="2">
    <source>
        <dbReference type="Proteomes" id="UP001064048"/>
    </source>
</evidence>
<keyword evidence="2" id="KW-1185">Reference proteome</keyword>
<sequence length="575" mass="64497">MGDWEEKAQMVPDSRRLKTLLHVSNSLKLTTGRKSCFSYLLESQERRIHSLVRLSGVLGFFLVYLFSIEPEIGAEDSMVTDSLYEGYNVDESPSSPAINNNANSPDEIEAKFGKISYHKAGSVIRMIHHLLGAKAFQLGLKDYLKQNQFKVGYPDKLYTSFHQAAINTSALADYPGTNIAGIMGPWITQPGHPILTVNIDYENESVLLTQKRFYLNSSYDSNETYPIPVTYTTELAPDFNNTKPAFIMNERSRVLNLTGLSTEPWLIFNVQETALDVVTGAVEIAVGWHEKMGSSVFLVTLQPIGGDYWQSPPALWWSARAITLMEGIITKLGYEVRNTDDFDTLRNRMQVLVFACKLGHQGCIDNAIALFKNFRGNGTEISPSLRPVVYCYGLRHGTVEDDDFLIQRRWFTTNLASEALMIRTALNCPDDKKRLQKQVEGENEHAGHLMGSNHRCPWTPVNTRGITDQPKKATSNKRNHLGKGEIDSSFKSFIIISRKMSTTEQWPSPENATMHNNSPLPSTKPSTLTMSSVHLWKACHRFVFQFVVATRGLFSPNGYQFSEGCAPPIATSTCI</sequence>
<protein>
    <submittedName>
        <fullName evidence="1">Uncharacterized protein</fullName>
    </submittedName>
</protein>
<organism evidence="1 2">
    <name type="scientific">Choristoneura fumiferana</name>
    <name type="common">Spruce budworm moth</name>
    <name type="synonym">Archips fumiferana</name>
    <dbReference type="NCBI Taxonomy" id="7141"/>
    <lineage>
        <taxon>Eukaryota</taxon>
        <taxon>Metazoa</taxon>
        <taxon>Ecdysozoa</taxon>
        <taxon>Arthropoda</taxon>
        <taxon>Hexapoda</taxon>
        <taxon>Insecta</taxon>
        <taxon>Pterygota</taxon>
        <taxon>Neoptera</taxon>
        <taxon>Endopterygota</taxon>
        <taxon>Lepidoptera</taxon>
        <taxon>Glossata</taxon>
        <taxon>Ditrysia</taxon>
        <taxon>Tortricoidea</taxon>
        <taxon>Tortricidae</taxon>
        <taxon>Tortricinae</taxon>
        <taxon>Choristoneura</taxon>
    </lineage>
</organism>
<proteinExistence type="predicted"/>
<comment type="caution">
    <text evidence="1">The sequence shown here is derived from an EMBL/GenBank/DDBJ whole genome shotgun (WGS) entry which is preliminary data.</text>
</comment>
<dbReference type="EMBL" id="CM046104">
    <property type="protein sequence ID" value="KAI8424607.1"/>
    <property type="molecule type" value="Genomic_DNA"/>
</dbReference>
<evidence type="ECO:0000313" key="1">
    <source>
        <dbReference type="EMBL" id="KAI8424607.1"/>
    </source>
</evidence>